<proteinExistence type="predicted"/>
<organism evidence="1 2">
    <name type="scientific">Catenaria anguillulae PL171</name>
    <dbReference type="NCBI Taxonomy" id="765915"/>
    <lineage>
        <taxon>Eukaryota</taxon>
        <taxon>Fungi</taxon>
        <taxon>Fungi incertae sedis</taxon>
        <taxon>Blastocladiomycota</taxon>
        <taxon>Blastocladiomycetes</taxon>
        <taxon>Blastocladiales</taxon>
        <taxon>Catenariaceae</taxon>
        <taxon>Catenaria</taxon>
    </lineage>
</organism>
<dbReference type="GO" id="GO:0005737">
    <property type="term" value="C:cytoplasm"/>
    <property type="evidence" value="ECO:0007669"/>
    <property type="project" value="TreeGrafter"/>
</dbReference>
<dbReference type="OrthoDB" id="2120499at2759"/>
<accession>A0A1Y2HRD9</accession>
<dbReference type="GO" id="GO:0008017">
    <property type="term" value="F:microtubule binding"/>
    <property type="evidence" value="ECO:0007669"/>
    <property type="project" value="InterPro"/>
</dbReference>
<dbReference type="PANTHER" id="PTHR15510:SF5">
    <property type="entry name" value="SPERM-ASSOCIATED ANTIGEN 8"/>
    <property type="match status" value="1"/>
</dbReference>
<comment type="caution">
    <text evidence="1">The sequence shown here is derived from an EMBL/GenBank/DDBJ whole genome shotgun (WGS) entry which is preliminary data.</text>
</comment>
<name>A0A1Y2HRD9_9FUNG</name>
<evidence type="ECO:0000313" key="1">
    <source>
        <dbReference type="EMBL" id="ORZ37099.1"/>
    </source>
</evidence>
<keyword evidence="2" id="KW-1185">Reference proteome</keyword>
<dbReference type="GO" id="GO:0005634">
    <property type="term" value="C:nucleus"/>
    <property type="evidence" value="ECO:0007669"/>
    <property type="project" value="TreeGrafter"/>
</dbReference>
<reference evidence="1 2" key="1">
    <citation type="submission" date="2016-07" db="EMBL/GenBank/DDBJ databases">
        <title>Pervasive Adenine N6-methylation of Active Genes in Fungi.</title>
        <authorList>
            <consortium name="DOE Joint Genome Institute"/>
            <person name="Mondo S.J."/>
            <person name="Dannebaum R.O."/>
            <person name="Kuo R.C."/>
            <person name="Labutti K."/>
            <person name="Haridas S."/>
            <person name="Kuo A."/>
            <person name="Salamov A."/>
            <person name="Ahrendt S.R."/>
            <person name="Lipzen A."/>
            <person name="Sullivan W."/>
            <person name="Andreopoulos W.B."/>
            <person name="Clum A."/>
            <person name="Lindquist E."/>
            <person name="Daum C."/>
            <person name="Ramamoorthy G.K."/>
            <person name="Gryganskyi A."/>
            <person name="Culley D."/>
            <person name="Magnuson J.K."/>
            <person name="James T.Y."/>
            <person name="O'Malley M.A."/>
            <person name="Stajich J.E."/>
            <person name="Spatafora J.W."/>
            <person name="Visel A."/>
            <person name="Grigoriev I.V."/>
        </authorList>
    </citation>
    <scope>NUCLEOTIDE SEQUENCE [LARGE SCALE GENOMIC DNA]</scope>
    <source>
        <strain evidence="1 2">PL171</strain>
    </source>
</reference>
<gene>
    <name evidence="1" type="ORF">BCR44DRAFT_1431449</name>
</gene>
<dbReference type="GO" id="GO:0045944">
    <property type="term" value="P:positive regulation of transcription by RNA polymerase II"/>
    <property type="evidence" value="ECO:0007669"/>
    <property type="project" value="TreeGrafter"/>
</dbReference>
<dbReference type="PANTHER" id="PTHR15510">
    <property type="entry name" value="SPERM-ASSOCIATED ANTIGEN 8"/>
    <property type="match status" value="1"/>
</dbReference>
<dbReference type="Proteomes" id="UP000193411">
    <property type="component" value="Unassembled WGS sequence"/>
</dbReference>
<dbReference type="InterPro" id="IPR026124">
    <property type="entry name" value="Sperm-assoc_Ag8"/>
</dbReference>
<dbReference type="AlphaFoldDB" id="A0A1Y2HRD9"/>
<sequence>MHQMFSKDTTWNQHGTVGATLLANWVEERAVGEERIIKERNVPYISRQGHANILEQDLKEDTAKKYTTVSRLSYQPSSADATRRYPGTMGKLRTMKEREWTKESIQYLKPKYTPHPPVYESTTAASHFRPDFHPSISPDQLPPAVLKAMSTSGAPIPPTDAPITFWSHHMSRGAHTTYASTPHGMHPTSVQRACVVAHSAVPDLQPTTTVDRIKRGEVPPVETAVTKKTARFGRHTEFSTPIETTLSTPHK</sequence>
<protein>
    <submittedName>
        <fullName evidence="1">Uncharacterized protein</fullName>
    </submittedName>
</protein>
<dbReference type="EMBL" id="MCFL01000014">
    <property type="protein sequence ID" value="ORZ37099.1"/>
    <property type="molecule type" value="Genomic_DNA"/>
</dbReference>
<evidence type="ECO:0000313" key="2">
    <source>
        <dbReference type="Proteomes" id="UP000193411"/>
    </source>
</evidence>